<evidence type="ECO:0000313" key="3">
    <source>
        <dbReference type="Proteomes" id="UP000694920"/>
    </source>
</evidence>
<organism evidence="3 4">
    <name type="scientific">Cephus cinctus</name>
    <name type="common">Wheat stem sawfly</name>
    <dbReference type="NCBI Taxonomy" id="211228"/>
    <lineage>
        <taxon>Eukaryota</taxon>
        <taxon>Metazoa</taxon>
        <taxon>Ecdysozoa</taxon>
        <taxon>Arthropoda</taxon>
        <taxon>Hexapoda</taxon>
        <taxon>Insecta</taxon>
        <taxon>Pterygota</taxon>
        <taxon>Neoptera</taxon>
        <taxon>Endopterygota</taxon>
        <taxon>Hymenoptera</taxon>
        <taxon>Cephoidea</taxon>
        <taxon>Cephidae</taxon>
        <taxon>Cephus</taxon>
    </lineage>
</organism>
<reference evidence="4" key="1">
    <citation type="submission" date="2025-08" db="UniProtKB">
        <authorList>
            <consortium name="RefSeq"/>
        </authorList>
    </citation>
    <scope>IDENTIFICATION</scope>
</reference>
<dbReference type="GO" id="GO:0062129">
    <property type="term" value="C:chitin-based extracellular matrix"/>
    <property type="evidence" value="ECO:0007669"/>
    <property type="project" value="TreeGrafter"/>
</dbReference>
<dbReference type="InterPro" id="IPR050468">
    <property type="entry name" value="Cuticle_Struct_Prot"/>
</dbReference>
<feature type="signal peptide" evidence="2">
    <location>
        <begin position="1"/>
        <end position="18"/>
    </location>
</feature>
<sequence length="139" mass="14836">MNPIFLAIFATLAVSCYAAPVEQAPIAILSQEQDIGTDGTFSLKFETENGISEQIQGSLKQLDQDTQAQVIQGTASWTAPDGTPVQISWTADENGYQPESSILPTPPPIPAAIQRSLEFIATHPQSTELPKAAPASQEI</sequence>
<name>A0AAJ7BW22_CEPCN</name>
<dbReference type="Pfam" id="PF00379">
    <property type="entry name" value="Chitin_bind_4"/>
    <property type="match status" value="1"/>
</dbReference>
<dbReference type="PANTHER" id="PTHR10380">
    <property type="entry name" value="CUTICLE PROTEIN"/>
    <property type="match status" value="1"/>
</dbReference>
<accession>A0AAJ7BW22</accession>
<dbReference type="GO" id="GO:0008010">
    <property type="term" value="F:structural constituent of chitin-based larval cuticle"/>
    <property type="evidence" value="ECO:0007669"/>
    <property type="project" value="TreeGrafter"/>
</dbReference>
<evidence type="ECO:0000256" key="2">
    <source>
        <dbReference type="SAM" id="SignalP"/>
    </source>
</evidence>
<keyword evidence="2" id="KW-0732">Signal</keyword>
<keyword evidence="1" id="KW-0193">Cuticle</keyword>
<dbReference type="GeneID" id="107268012"/>
<dbReference type="KEGG" id="ccin:107268012"/>
<dbReference type="PROSITE" id="PS51155">
    <property type="entry name" value="CHIT_BIND_RR_2"/>
    <property type="match status" value="1"/>
</dbReference>
<keyword evidence="3" id="KW-1185">Reference proteome</keyword>
<dbReference type="Proteomes" id="UP000694920">
    <property type="component" value="Unplaced"/>
</dbReference>
<feature type="chain" id="PRO_5042490660" evidence="2">
    <location>
        <begin position="19"/>
        <end position="139"/>
    </location>
</feature>
<gene>
    <name evidence="4" type="primary">LOC107268012</name>
</gene>
<evidence type="ECO:0000256" key="1">
    <source>
        <dbReference type="PROSITE-ProRule" id="PRU00497"/>
    </source>
</evidence>
<protein>
    <submittedName>
        <fullName evidence="4">Endocuticle structural glycoprotein SgAbd-2</fullName>
    </submittedName>
</protein>
<dbReference type="AlphaFoldDB" id="A0AAJ7BW22"/>
<evidence type="ECO:0000313" key="4">
    <source>
        <dbReference type="RefSeq" id="XP_015595821.1"/>
    </source>
</evidence>
<proteinExistence type="predicted"/>
<dbReference type="InterPro" id="IPR000618">
    <property type="entry name" value="Insect_cuticle"/>
</dbReference>
<dbReference type="RefSeq" id="XP_015595821.1">
    <property type="nucleotide sequence ID" value="XM_015740335.2"/>
</dbReference>
<dbReference type="PANTHER" id="PTHR10380:SF241">
    <property type="entry name" value="CUTICULAR PROTEIN 47EG-RELATED"/>
    <property type="match status" value="1"/>
</dbReference>